<dbReference type="InterPro" id="IPR043504">
    <property type="entry name" value="Peptidase_S1_PA_chymotrypsin"/>
</dbReference>
<dbReference type="GO" id="GO:0005615">
    <property type="term" value="C:extracellular space"/>
    <property type="evidence" value="ECO:0007669"/>
    <property type="project" value="TreeGrafter"/>
</dbReference>
<dbReference type="EMBL" id="JABSTU010000007">
    <property type="protein sequence ID" value="KAH8026858.1"/>
    <property type="molecule type" value="Genomic_DNA"/>
</dbReference>
<dbReference type="SUPFAM" id="SSF50494">
    <property type="entry name" value="Trypsin-like serine proteases"/>
    <property type="match status" value="1"/>
</dbReference>
<dbReference type="AlphaFoldDB" id="A0A9J6DY81"/>
<reference evidence="9" key="2">
    <citation type="submission" date="2021-09" db="EMBL/GenBank/DDBJ databases">
        <authorList>
            <person name="Jia N."/>
            <person name="Wang J."/>
            <person name="Shi W."/>
            <person name="Du L."/>
            <person name="Sun Y."/>
            <person name="Zhan W."/>
            <person name="Jiang J."/>
            <person name="Wang Q."/>
            <person name="Zhang B."/>
            <person name="Ji P."/>
            <person name="Sakyi L.B."/>
            <person name="Cui X."/>
            <person name="Yuan T."/>
            <person name="Jiang B."/>
            <person name="Yang W."/>
            <person name="Lam T.T.-Y."/>
            <person name="Chang Q."/>
            <person name="Ding S."/>
            <person name="Wang X."/>
            <person name="Zhu J."/>
            <person name="Ruan X."/>
            <person name="Zhao L."/>
            <person name="Wei J."/>
            <person name="Que T."/>
            <person name="Du C."/>
            <person name="Cheng J."/>
            <person name="Dai P."/>
            <person name="Han X."/>
            <person name="Huang E."/>
            <person name="Gao Y."/>
            <person name="Liu J."/>
            <person name="Shao H."/>
            <person name="Ye R."/>
            <person name="Li L."/>
            <person name="Wei W."/>
            <person name="Wang X."/>
            <person name="Wang C."/>
            <person name="Huo Q."/>
            <person name="Li W."/>
            <person name="Guo W."/>
            <person name="Chen H."/>
            <person name="Chen S."/>
            <person name="Zhou L."/>
            <person name="Zhou L."/>
            <person name="Ni X."/>
            <person name="Tian J."/>
            <person name="Zhou Y."/>
            <person name="Sheng Y."/>
            <person name="Liu T."/>
            <person name="Pan Y."/>
            <person name="Xia L."/>
            <person name="Li J."/>
            <person name="Zhao F."/>
            <person name="Cao W."/>
        </authorList>
    </citation>
    <scope>NUCLEOTIDE SEQUENCE</scope>
    <source>
        <strain evidence="9">Rmic-2018</strain>
        <tissue evidence="9">Larvae</tissue>
    </source>
</reference>
<protein>
    <recommendedName>
        <fullName evidence="8">Peptidase S1 domain-containing protein</fullName>
    </recommendedName>
</protein>
<dbReference type="InterPro" id="IPR050127">
    <property type="entry name" value="Serine_Proteases_S1"/>
</dbReference>
<comment type="caution">
    <text evidence="9">The sequence shown here is derived from an EMBL/GenBank/DDBJ whole genome shotgun (WGS) entry which is preliminary data.</text>
</comment>
<dbReference type="SMART" id="SM00020">
    <property type="entry name" value="Tryp_SPc"/>
    <property type="match status" value="1"/>
</dbReference>
<evidence type="ECO:0000256" key="6">
    <source>
        <dbReference type="ARBA" id="ARBA00023157"/>
    </source>
</evidence>
<keyword evidence="3" id="KW-0645">Protease</keyword>
<evidence type="ECO:0000256" key="2">
    <source>
        <dbReference type="ARBA" id="ARBA00022525"/>
    </source>
</evidence>
<dbReference type="PROSITE" id="PS50240">
    <property type="entry name" value="TRYPSIN_DOM"/>
    <property type="match status" value="1"/>
</dbReference>
<keyword evidence="10" id="KW-1185">Reference proteome</keyword>
<evidence type="ECO:0000256" key="4">
    <source>
        <dbReference type="ARBA" id="ARBA00022801"/>
    </source>
</evidence>
<evidence type="ECO:0000256" key="3">
    <source>
        <dbReference type="ARBA" id="ARBA00022670"/>
    </source>
</evidence>
<evidence type="ECO:0000256" key="1">
    <source>
        <dbReference type="ARBA" id="ARBA00004613"/>
    </source>
</evidence>
<dbReference type="FunFam" id="2.40.10.10:FF:000002">
    <property type="entry name" value="Transmembrane protease serine"/>
    <property type="match status" value="1"/>
</dbReference>
<keyword evidence="6" id="KW-1015">Disulfide bond</keyword>
<dbReference type="Gene3D" id="2.40.10.10">
    <property type="entry name" value="Trypsin-like serine proteases"/>
    <property type="match status" value="1"/>
</dbReference>
<sequence>MSALRHGDSSLVGLPIATRRRASFIYTGSNQNVQSEAPLVVRADSANGGRRAMRQTTRHADAGSLSRAQLTQCTRDTRYVVRIGGVSISDGSTEPVVERYVESVHVHPDYDDRFHYNDVALLFLNHSALQYIKKPVACLPEPNAAPDAEHGTVLGWGHDDFGGRLQTVLQEAMIPLVDNPTCERAYTKLNSFETKFPRGINGDFLCAGNITDGGVDACQQDSGGPLVTNSTRDGRNFFETIGIVSFGVGCGSAAYPGVYTRVSKYVDWILNVMADVLPDKQIYV</sequence>
<keyword evidence="2" id="KW-0964">Secreted</keyword>
<comment type="similarity">
    <text evidence="7">Belongs to the peptidase S1 family. CLIP subfamily.</text>
</comment>
<reference evidence="9" key="1">
    <citation type="journal article" date="2020" name="Cell">
        <title>Large-Scale Comparative Analyses of Tick Genomes Elucidate Their Genetic Diversity and Vector Capacities.</title>
        <authorList>
            <consortium name="Tick Genome and Microbiome Consortium (TIGMIC)"/>
            <person name="Jia N."/>
            <person name="Wang J."/>
            <person name="Shi W."/>
            <person name="Du L."/>
            <person name="Sun Y."/>
            <person name="Zhan W."/>
            <person name="Jiang J.F."/>
            <person name="Wang Q."/>
            <person name="Zhang B."/>
            <person name="Ji P."/>
            <person name="Bell-Sakyi L."/>
            <person name="Cui X.M."/>
            <person name="Yuan T.T."/>
            <person name="Jiang B.G."/>
            <person name="Yang W.F."/>
            <person name="Lam T.T."/>
            <person name="Chang Q.C."/>
            <person name="Ding S.J."/>
            <person name="Wang X.J."/>
            <person name="Zhu J.G."/>
            <person name="Ruan X.D."/>
            <person name="Zhao L."/>
            <person name="Wei J.T."/>
            <person name="Ye R.Z."/>
            <person name="Que T.C."/>
            <person name="Du C.H."/>
            <person name="Zhou Y.H."/>
            <person name="Cheng J.X."/>
            <person name="Dai P.F."/>
            <person name="Guo W.B."/>
            <person name="Han X.H."/>
            <person name="Huang E.J."/>
            <person name="Li L.F."/>
            <person name="Wei W."/>
            <person name="Gao Y.C."/>
            <person name="Liu J.Z."/>
            <person name="Shao H.Z."/>
            <person name="Wang X."/>
            <person name="Wang C.C."/>
            <person name="Yang T.C."/>
            <person name="Huo Q.B."/>
            <person name="Li W."/>
            <person name="Chen H.Y."/>
            <person name="Chen S.E."/>
            <person name="Zhou L.G."/>
            <person name="Ni X.B."/>
            <person name="Tian J.H."/>
            <person name="Sheng Y."/>
            <person name="Liu T."/>
            <person name="Pan Y.S."/>
            <person name="Xia L.Y."/>
            <person name="Li J."/>
            <person name="Zhao F."/>
            <person name="Cao W.C."/>
        </authorList>
    </citation>
    <scope>NUCLEOTIDE SEQUENCE</scope>
    <source>
        <strain evidence="9">Rmic-2018</strain>
    </source>
</reference>
<evidence type="ECO:0000313" key="9">
    <source>
        <dbReference type="EMBL" id="KAH8026858.1"/>
    </source>
</evidence>
<evidence type="ECO:0000256" key="5">
    <source>
        <dbReference type="ARBA" id="ARBA00022825"/>
    </source>
</evidence>
<keyword evidence="4" id="KW-0378">Hydrolase</keyword>
<keyword evidence="5" id="KW-0720">Serine protease</keyword>
<dbReference type="GO" id="GO:0004252">
    <property type="term" value="F:serine-type endopeptidase activity"/>
    <property type="evidence" value="ECO:0007669"/>
    <property type="project" value="InterPro"/>
</dbReference>
<dbReference type="PANTHER" id="PTHR24264:SF65">
    <property type="entry name" value="SRCR DOMAIN-CONTAINING PROTEIN"/>
    <property type="match status" value="1"/>
</dbReference>
<organism evidence="9 10">
    <name type="scientific">Rhipicephalus microplus</name>
    <name type="common">Cattle tick</name>
    <name type="synonym">Boophilus microplus</name>
    <dbReference type="NCBI Taxonomy" id="6941"/>
    <lineage>
        <taxon>Eukaryota</taxon>
        <taxon>Metazoa</taxon>
        <taxon>Ecdysozoa</taxon>
        <taxon>Arthropoda</taxon>
        <taxon>Chelicerata</taxon>
        <taxon>Arachnida</taxon>
        <taxon>Acari</taxon>
        <taxon>Parasitiformes</taxon>
        <taxon>Ixodida</taxon>
        <taxon>Ixodoidea</taxon>
        <taxon>Ixodidae</taxon>
        <taxon>Rhipicephalinae</taxon>
        <taxon>Rhipicephalus</taxon>
        <taxon>Boophilus</taxon>
    </lineage>
</organism>
<dbReference type="Proteomes" id="UP000821866">
    <property type="component" value="Unassembled WGS sequence"/>
</dbReference>
<gene>
    <name evidence="9" type="ORF">HPB51_026193</name>
</gene>
<name>A0A9J6DY81_RHIMP</name>
<evidence type="ECO:0000313" key="10">
    <source>
        <dbReference type="Proteomes" id="UP000821866"/>
    </source>
</evidence>
<dbReference type="Pfam" id="PF00089">
    <property type="entry name" value="Trypsin"/>
    <property type="match status" value="1"/>
</dbReference>
<dbReference type="CDD" id="cd00190">
    <property type="entry name" value="Tryp_SPc"/>
    <property type="match status" value="1"/>
</dbReference>
<dbReference type="InterPro" id="IPR009003">
    <property type="entry name" value="Peptidase_S1_PA"/>
</dbReference>
<dbReference type="VEuPathDB" id="VectorBase:LOC119169314"/>
<dbReference type="InterPro" id="IPR001254">
    <property type="entry name" value="Trypsin_dom"/>
</dbReference>
<dbReference type="PANTHER" id="PTHR24264">
    <property type="entry name" value="TRYPSIN-RELATED"/>
    <property type="match status" value="1"/>
</dbReference>
<evidence type="ECO:0000259" key="8">
    <source>
        <dbReference type="PROSITE" id="PS50240"/>
    </source>
</evidence>
<accession>A0A9J6DY81</accession>
<dbReference type="GO" id="GO:0006508">
    <property type="term" value="P:proteolysis"/>
    <property type="evidence" value="ECO:0007669"/>
    <property type="project" value="UniProtKB-KW"/>
</dbReference>
<feature type="domain" description="Peptidase S1" evidence="8">
    <location>
        <begin position="25"/>
        <end position="274"/>
    </location>
</feature>
<proteinExistence type="inferred from homology"/>
<evidence type="ECO:0000256" key="7">
    <source>
        <dbReference type="ARBA" id="ARBA00024195"/>
    </source>
</evidence>
<comment type="subcellular location">
    <subcellularLocation>
        <location evidence="1">Secreted</location>
    </subcellularLocation>
</comment>